<evidence type="ECO:0000313" key="15">
    <source>
        <dbReference type="Proteomes" id="UP000085678"/>
    </source>
</evidence>
<name>A0A1S3HHW4_LINAN</name>
<evidence type="ECO:0000259" key="13">
    <source>
        <dbReference type="PROSITE" id="PS51030"/>
    </source>
</evidence>
<keyword evidence="7 11" id="KW-0238">DNA-binding</keyword>
<dbReference type="RefSeq" id="XP_013385072.1">
    <property type="nucleotide sequence ID" value="XM_013529618.2"/>
</dbReference>
<dbReference type="STRING" id="7574.A0A1S3HHW4"/>
<dbReference type="Gene3D" id="1.10.565.10">
    <property type="entry name" value="Retinoid X Receptor"/>
    <property type="match status" value="1"/>
</dbReference>
<reference evidence="16 17" key="1">
    <citation type="submission" date="2025-04" db="UniProtKB">
        <authorList>
            <consortium name="RefSeq"/>
        </authorList>
    </citation>
    <scope>IDENTIFICATION</scope>
    <source>
        <tissue evidence="16 17">Gonads</tissue>
    </source>
</reference>
<proteinExistence type="inferred from homology"/>
<dbReference type="RefSeq" id="XP_013385069.1">
    <property type="nucleotide sequence ID" value="XM_013529615.2"/>
</dbReference>
<dbReference type="GO" id="GO:0000978">
    <property type="term" value="F:RNA polymerase II cis-regulatory region sequence-specific DNA binding"/>
    <property type="evidence" value="ECO:0007669"/>
    <property type="project" value="TreeGrafter"/>
</dbReference>
<dbReference type="Pfam" id="PF00105">
    <property type="entry name" value="zf-C4"/>
    <property type="match status" value="1"/>
</dbReference>
<keyword evidence="9 11" id="KW-0675">Receptor</keyword>
<dbReference type="InterPro" id="IPR013088">
    <property type="entry name" value="Znf_NHR/GATA"/>
</dbReference>
<dbReference type="OrthoDB" id="5771769at2759"/>
<comment type="subcellular location">
    <subcellularLocation>
        <location evidence="1 11">Nucleus</location>
    </subcellularLocation>
</comment>
<keyword evidence="5 11" id="KW-0862">Zinc</keyword>
<keyword evidence="3 11" id="KW-0479">Metal-binding</keyword>
<dbReference type="InterPro" id="IPR001723">
    <property type="entry name" value="Nuclear_hrmn_rcpt"/>
</dbReference>
<dbReference type="OMA" id="MASHNTH"/>
<keyword evidence="10 11" id="KW-0539">Nucleus</keyword>
<evidence type="ECO:0000313" key="17">
    <source>
        <dbReference type="RefSeq" id="XP_013385070.1"/>
    </source>
</evidence>
<dbReference type="PROSITE" id="PS51030">
    <property type="entry name" value="NUCLEAR_REC_DBD_2"/>
    <property type="match status" value="1"/>
</dbReference>
<dbReference type="GO" id="GO:0008270">
    <property type="term" value="F:zinc ion binding"/>
    <property type="evidence" value="ECO:0007669"/>
    <property type="project" value="UniProtKB-KW"/>
</dbReference>
<dbReference type="PRINTS" id="PR00398">
    <property type="entry name" value="STRDHORMONER"/>
</dbReference>
<evidence type="ECO:0000313" key="18">
    <source>
        <dbReference type="RefSeq" id="XP_013385071.1"/>
    </source>
</evidence>
<evidence type="ECO:0000259" key="14">
    <source>
        <dbReference type="PROSITE" id="PS51843"/>
    </source>
</evidence>
<dbReference type="PANTHER" id="PTHR45805">
    <property type="entry name" value="NUCLEAR HORMONE RECEPTOR HR3-RELATED"/>
    <property type="match status" value="1"/>
</dbReference>
<evidence type="ECO:0000256" key="2">
    <source>
        <dbReference type="ARBA" id="ARBA00005993"/>
    </source>
</evidence>
<evidence type="ECO:0000256" key="5">
    <source>
        <dbReference type="ARBA" id="ARBA00022833"/>
    </source>
</evidence>
<dbReference type="PROSITE" id="PS51843">
    <property type="entry name" value="NR_LBD"/>
    <property type="match status" value="1"/>
</dbReference>
<feature type="domain" description="NR LBD" evidence="14">
    <location>
        <begin position="330"/>
        <end position="585"/>
    </location>
</feature>
<dbReference type="GO" id="GO:0004879">
    <property type="term" value="F:nuclear receptor activity"/>
    <property type="evidence" value="ECO:0007669"/>
    <property type="project" value="TreeGrafter"/>
</dbReference>
<dbReference type="PROSITE" id="PS00031">
    <property type="entry name" value="NUCLEAR_REC_DBD_1"/>
    <property type="match status" value="1"/>
</dbReference>
<evidence type="ECO:0000256" key="10">
    <source>
        <dbReference type="ARBA" id="ARBA00023242"/>
    </source>
</evidence>
<dbReference type="CDD" id="cd06916">
    <property type="entry name" value="NR_DBD_like"/>
    <property type="match status" value="1"/>
</dbReference>
<dbReference type="SMART" id="SM00430">
    <property type="entry name" value="HOLI"/>
    <property type="match status" value="1"/>
</dbReference>
<evidence type="ECO:0000256" key="4">
    <source>
        <dbReference type="ARBA" id="ARBA00022771"/>
    </source>
</evidence>
<evidence type="ECO:0000256" key="1">
    <source>
        <dbReference type="ARBA" id="ARBA00004123"/>
    </source>
</evidence>
<gene>
    <name evidence="16 17 18 19 20" type="primary">LOC106155020</name>
</gene>
<dbReference type="KEGG" id="lak:106155020"/>
<evidence type="ECO:0000313" key="16">
    <source>
        <dbReference type="RefSeq" id="XP_013385069.1"/>
    </source>
</evidence>
<evidence type="ECO:0000256" key="6">
    <source>
        <dbReference type="ARBA" id="ARBA00023015"/>
    </source>
</evidence>
<keyword evidence="8 11" id="KW-0804">Transcription</keyword>
<dbReference type="SUPFAM" id="SSF48508">
    <property type="entry name" value="Nuclear receptor ligand-binding domain"/>
    <property type="match status" value="1"/>
</dbReference>
<dbReference type="GO" id="GO:0005634">
    <property type="term" value="C:nucleus"/>
    <property type="evidence" value="ECO:0007669"/>
    <property type="project" value="UniProtKB-SubCell"/>
</dbReference>
<dbReference type="Proteomes" id="UP000085678">
    <property type="component" value="Unplaced"/>
</dbReference>
<feature type="domain" description="Nuclear receptor" evidence="13">
    <location>
        <begin position="34"/>
        <end position="109"/>
    </location>
</feature>
<keyword evidence="15" id="KW-1185">Reference proteome</keyword>
<evidence type="ECO:0000256" key="3">
    <source>
        <dbReference type="ARBA" id="ARBA00022723"/>
    </source>
</evidence>
<dbReference type="Gene3D" id="3.30.50.10">
    <property type="entry name" value="Erythroid Transcription Factor GATA-1, subunit A"/>
    <property type="match status" value="1"/>
</dbReference>
<organism evidence="15 18">
    <name type="scientific">Lingula anatina</name>
    <name type="common">Brachiopod</name>
    <name type="synonym">Lingula unguis</name>
    <dbReference type="NCBI Taxonomy" id="7574"/>
    <lineage>
        <taxon>Eukaryota</taxon>
        <taxon>Metazoa</taxon>
        <taxon>Spiralia</taxon>
        <taxon>Lophotrochozoa</taxon>
        <taxon>Brachiopoda</taxon>
        <taxon>Linguliformea</taxon>
        <taxon>Lingulata</taxon>
        <taxon>Lingulida</taxon>
        <taxon>Linguloidea</taxon>
        <taxon>Lingulidae</taxon>
        <taxon>Lingula</taxon>
    </lineage>
</organism>
<evidence type="ECO:0000256" key="9">
    <source>
        <dbReference type="ARBA" id="ARBA00023170"/>
    </source>
</evidence>
<sequence length="589" mass="65158">MLQAAEVAPKRDMNTDFKSSLVKVESKMEHKGSGSVCKVCGDEASGFHYGVDSCEGCKGFFRRCITQGMNHKCNNEEKCDITPFSRNSCQYCRLKKCFAVGMSREASRLGRRPKRLKGEGDLSSRPHPSTQPIAPYPPLSPFQVSHLSMAELQRLIQVKNGNKIPEFLQNYILGSPSKDSPSANGLAAVGGAANSDRSLTNQIEAGTQLTSQNKTVIQATSEAGCGTGTNNSSPGHVPPEPFPSGAPANGANNIKMEQQGMPPSCNGSNSTNLNTNFQMLTDPSPGHMTPGFPFSDSNQEERDEEELNRIMIQNIVEASKQPITKERQQLIHQVTDVIIEAHCDTCGYLVAKVQETWERLGSAMPSMAMMSEMMRKMKTSPEAGQPSSLWDKFLGQMLPAITDVVRFCKRIPGFIELGEDDQIKLIKQGSFELVLIRYLGLIDPVKDFMIDPSMEHLIPRMIVKNMPLGGFLESFFELAGYLNPLRLSDAEMALLCAVIIINPECAGLTNRKGVVKLQSVFVQALLSQMRSTRTRDEVDDVFSKILNFLPVLKKNNSEHSKALRGIKMEMPQQMEKFPDLHKEVFDLDN</sequence>
<evidence type="ECO:0000256" key="8">
    <source>
        <dbReference type="ARBA" id="ARBA00023163"/>
    </source>
</evidence>
<protein>
    <submittedName>
        <fullName evidence="16 17">Nuclear hormone receptor E75-like</fullName>
    </submittedName>
</protein>
<dbReference type="RefSeq" id="XP_013385073.1">
    <property type="nucleotide sequence ID" value="XM_013529619.2"/>
</dbReference>
<dbReference type="RefSeq" id="XP_013385071.1">
    <property type="nucleotide sequence ID" value="XM_013529617.2"/>
</dbReference>
<evidence type="ECO:0000256" key="7">
    <source>
        <dbReference type="ARBA" id="ARBA00023125"/>
    </source>
</evidence>
<dbReference type="AlphaFoldDB" id="A0A1S3HHW4"/>
<evidence type="ECO:0000313" key="20">
    <source>
        <dbReference type="RefSeq" id="XP_013385073.1"/>
    </source>
</evidence>
<keyword evidence="4 11" id="KW-0863">Zinc-finger</keyword>
<keyword evidence="6 11" id="KW-0805">Transcription regulation</keyword>
<feature type="region of interest" description="Disordered" evidence="12">
    <location>
        <begin position="222"/>
        <end position="273"/>
    </location>
</feature>
<dbReference type="SMART" id="SM00399">
    <property type="entry name" value="ZnF_C4"/>
    <property type="match status" value="1"/>
</dbReference>
<evidence type="ECO:0000313" key="19">
    <source>
        <dbReference type="RefSeq" id="XP_013385072.1"/>
    </source>
</evidence>
<feature type="region of interest" description="Disordered" evidence="12">
    <location>
        <begin position="108"/>
        <end position="139"/>
    </location>
</feature>
<dbReference type="Pfam" id="PF00104">
    <property type="entry name" value="Hormone_recep"/>
    <property type="match status" value="1"/>
</dbReference>
<dbReference type="InterPro" id="IPR001628">
    <property type="entry name" value="Znf_hrmn_rcpt"/>
</dbReference>
<feature type="region of interest" description="Disordered" evidence="12">
    <location>
        <begin position="284"/>
        <end position="303"/>
    </location>
</feature>
<comment type="similarity">
    <text evidence="2 11">Belongs to the nuclear hormone receptor family.</text>
</comment>
<dbReference type="InterPro" id="IPR000536">
    <property type="entry name" value="Nucl_hrmn_rcpt_lig-bd"/>
</dbReference>
<dbReference type="GeneID" id="106155020"/>
<evidence type="ECO:0000256" key="12">
    <source>
        <dbReference type="SAM" id="MobiDB-lite"/>
    </source>
</evidence>
<dbReference type="InterPro" id="IPR035500">
    <property type="entry name" value="NHR-like_dom_sf"/>
</dbReference>
<evidence type="ECO:0000256" key="11">
    <source>
        <dbReference type="RuleBase" id="RU004334"/>
    </source>
</evidence>
<dbReference type="FunFam" id="3.30.50.10:FF:000030">
    <property type="entry name" value="Nuclear Hormone Receptor family"/>
    <property type="match status" value="1"/>
</dbReference>
<dbReference type="PANTHER" id="PTHR45805:SF2">
    <property type="entry name" value="NUCLEAR HORMONE RECEPTOR HR3-RELATED"/>
    <property type="match status" value="1"/>
</dbReference>
<accession>A0A1S3HHW4</accession>
<dbReference type="SUPFAM" id="SSF57716">
    <property type="entry name" value="Glucocorticoid receptor-like (DNA-binding domain)"/>
    <property type="match status" value="1"/>
</dbReference>
<dbReference type="PRINTS" id="PR00047">
    <property type="entry name" value="STROIDFINGER"/>
</dbReference>
<dbReference type="RefSeq" id="XP_013385070.1">
    <property type="nucleotide sequence ID" value="XM_013529616.2"/>
</dbReference>